<evidence type="ECO:0000313" key="2">
    <source>
        <dbReference type="Proteomes" id="UP000603453"/>
    </source>
</evidence>
<name>A0A8H7RE78_9FUNG</name>
<sequence>MVLINLRKRAINDVLHILNIKRLKDETNSQSTTGGSVEGRRVIDRDSESGYQRLLNDYFVENPVYGEKEFRRRFRMRKNVFLRIVDAITEHNPYFQRTPNAAGKMGLHPLQKATAALRQLCYGVSADTVDEYLRLGESTALLSMKNFCAAVVEVFGEEYLRRPNEEDTERLLEENKKRGFPGMLGSLDCMHWAWKNCPTAYHGQYTGKEKKPTMILEAVSSVRDRSDLFDAYTNGSSVDVKFDVGDQEFTMGYYLADGIYPNFANMVKTFSAPKPGAEANFAKQQEACRKDVERAFGVLQARFAIISCPARLWKRKDRGMIMNIFKLSKRREWILVDGSHALLLNGVESYSTYPSIDAHFENASSTQESSMPQLFSQYPNKLKITKININNSDKLIIGSKTMNILVISGIRIDNSKLAPEVGPSTHNFTPSKNTRIFVSMSSIQLANKTLKDPNSLTLSDPLVHLRQLRSKFHQHSTYSLARSYSVFTSDITVQPYAIYTLVNSISNNDSSCIMGSKVMELIGNPILEGNSMLKKEVKQLLPKETAKETQVVSETLRITDLFKDNSELEIIANTSISPYLRSIATFTTNGLKNANTDIIKNI</sequence>
<keyword evidence="2" id="KW-1185">Reference proteome</keyword>
<dbReference type="EMBL" id="JAEPRD010000021">
    <property type="protein sequence ID" value="KAG2208078.1"/>
    <property type="molecule type" value="Genomic_DNA"/>
</dbReference>
<dbReference type="Proteomes" id="UP000603453">
    <property type="component" value="Unassembled WGS sequence"/>
</dbReference>
<dbReference type="PANTHER" id="PTHR47150">
    <property type="entry name" value="OS12G0169200 PROTEIN"/>
    <property type="match status" value="1"/>
</dbReference>
<proteinExistence type="predicted"/>
<organism evidence="1 2">
    <name type="scientific">Mucor saturninus</name>
    <dbReference type="NCBI Taxonomy" id="64648"/>
    <lineage>
        <taxon>Eukaryota</taxon>
        <taxon>Fungi</taxon>
        <taxon>Fungi incertae sedis</taxon>
        <taxon>Mucoromycota</taxon>
        <taxon>Mucoromycotina</taxon>
        <taxon>Mucoromycetes</taxon>
        <taxon>Mucorales</taxon>
        <taxon>Mucorineae</taxon>
        <taxon>Mucoraceae</taxon>
        <taxon>Mucor</taxon>
    </lineage>
</organism>
<protein>
    <submittedName>
        <fullName evidence="1">Uncharacterized protein</fullName>
    </submittedName>
</protein>
<accession>A0A8H7RE78</accession>
<dbReference type="InterPro" id="IPR006912">
    <property type="entry name" value="Harbinger_derived_prot"/>
</dbReference>
<dbReference type="Pfam" id="PF04827">
    <property type="entry name" value="Plant_tran"/>
    <property type="match status" value="2"/>
</dbReference>
<comment type="caution">
    <text evidence="1">The sequence shown here is derived from an EMBL/GenBank/DDBJ whole genome shotgun (WGS) entry which is preliminary data.</text>
</comment>
<dbReference type="AlphaFoldDB" id="A0A8H7RE78"/>
<evidence type="ECO:0000313" key="1">
    <source>
        <dbReference type="EMBL" id="KAG2208078.1"/>
    </source>
</evidence>
<reference evidence="1" key="1">
    <citation type="submission" date="2020-12" db="EMBL/GenBank/DDBJ databases">
        <title>Metabolic potential, ecology and presence of endohyphal bacteria is reflected in genomic diversity of Mucoromycotina.</title>
        <authorList>
            <person name="Muszewska A."/>
            <person name="Okrasinska A."/>
            <person name="Steczkiewicz K."/>
            <person name="Drgas O."/>
            <person name="Orlowska M."/>
            <person name="Perlinska-Lenart U."/>
            <person name="Aleksandrzak-Piekarczyk T."/>
            <person name="Szatraj K."/>
            <person name="Zielenkiewicz U."/>
            <person name="Pilsyk S."/>
            <person name="Malc E."/>
            <person name="Mieczkowski P."/>
            <person name="Kruszewska J.S."/>
            <person name="Biernat P."/>
            <person name="Pawlowska J."/>
        </authorList>
    </citation>
    <scope>NUCLEOTIDE SEQUENCE</scope>
    <source>
        <strain evidence="1">WA0000017839</strain>
    </source>
</reference>
<gene>
    <name evidence="1" type="ORF">INT47_010440</name>
</gene>
<dbReference type="OrthoDB" id="2287304at2759"/>
<dbReference type="PANTHER" id="PTHR47150:SF5">
    <property type="entry name" value="OS07G0546750 PROTEIN"/>
    <property type="match status" value="1"/>
</dbReference>